<dbReference type="AlphaFoldDB" id="A0A644X0A1"/>
<protein>
    <submittedName>
        <fullName evidence="1">1D-myo-inositol 2-acetamido-2-deoxy-alpha-D-glucopyranoside deacetylase</fullName>
        <ecNumber evidence="1">3.5.1.103</ecNumber>
    </submittedName>
</protein>
<dbReference type="SUPFAM" id="SSF102588">
    <property type="entry name" value="LmbE-like"/>
    <property type="match status" value="1"/>
</dbReference>
<reference evidence="1" key="1">
    <citation type="submission" date="2019-08" db="EMBL/GenBank/DDBJ databases">
        <authorList>
            <person name="Kucharzyk K."/>
            <person name="Murdoch R.W."/>
            <person name="Higgins S."/>
            <person name="Loffler F."/>
        </authorList>
    </citation>
    <scope>NUCLEOTIDE SEQUENCE</scope>
</reference>
<dbReference type="Pfam" id="PF02585">
    <property type="entry name" value="PIG-L"/>
    <property type="match status" value="1"/>
</dbReference>
<dbReference type="EC" id="3.5.1.103" evidence="1"/>
<dbReference type="EMBL" id="VSSQ01001587">
    <property type="protein sequence ID" value="MPM09586.1"/>
    <property type="molecule type" value="Genomic_DNA"/>
</dbReference>
<gene>
    <name evidence="1" type="primary">mshB_3</name>
    <name evidence="1" type="ORF">SDC9_55907</name>
</gene>
<dbReference type="PANTHER" id="PTHR12993">
    <property type="entry name" value="N-ACETYLGLUCOSAMINYL-PHOSPHATIDYLINOSITOL DE-N-ACETYLASE-RELATED"/>
    <property type="match status" value="1"/>
</dbReference>
<accession>A0A644X0A1</accession>
<name>A0A644X0A1_9ZZZZ</name>
<organism evidence="1">
    <name type="scientific">bioreactor metagenome</name>
    <dbReference type="NCBI Taxonomy" id="1076179"/>
    <lineage>
        <taxon>unclassified sequences</taxon>
        <taxon>metagenomes</taxon>
        <taxon>ecological metagenomes</taxon>
    </lineage>
</organism>
<dbReference type="InterPro" id="IPR024078">
    <property type="entry name" value="LmbE-like_dom_sf"/>
</dbReference>
<dbReference type="PANTHER" id="PTHR12993:SF11">
    <property type="entry name" value="N-ACETYLGLUCOSAMINYL-PHOSPHATIDYLINOSITOL DE-N-ACETYLASE"/>
    <property type="match status" value="1"/>
</dbReference>
<dbReference type="GO" id="GO:0035595">
    <property type="term" value="F:N-acetylglucosaminylinositol deacetylase activity"/>
    <property type="evidence" value="ECO:0007669"/>
    <property type="project" value="UniProtKB-EC"/>
</dbReference>
<evidence type="ECO:0000313" key="1">
    <source>
        <dbReference type="EMBL" id="MPM09586.1"/>
    </source>
</evidence>
<keyword evidence="1" id="KW-0378">Hydrolase</keyword>
<dbReference type="InterPro" id="IPR003737">
    <property type="entry name" value="GlcNAc_PI_deacetylase-related"/>
</dbReference>
<dbReference type="Gene3D" id="3.40.50.10320">
    <property type="entry name" value="LmbE-like"/>
    <property type="match status" value="1"/>
</dbReference>
<comment type="caution">
    <text evidence="1">The sequence shown here is derived from an EMBL/GenBank/DDBJ whole genome shotgun (WGS) entry which is preliminary data.</text>
</comment>
<proteinExistence type="predicted"/>
<sequence>MIWVIIAAFLLLLVCGALAFGNGFVNQSGVPRMTRRVRFGKDDKILYVVAHPDDEVLMSGTLSLLKRSLKLPVKALYLTHGEDGPTFDLVPKSGLKERRTQELGRVKEILSLDEMVVCDYPDRYLANQDFEEVCRMVGREMEAFQPTYVFTFDESIGMYGHTDHVAAGKAAVRMAKQAESVKGVFQMTLPSGMLALALRMSKTFRERYNAEHGLPKPNVAVNIYRWRKYRYAVTRAHETQTAVMRELQPYYDKLPRWLYYAVFDREYFYYRDKSEL</sequence>